<accession>B7LQI0</accession>
<protein>
    <submittedName>
        <fullName evidence="1">Uncharacterized protein</fullName>
    </submittedName>
</protein>
<proteinExistence type="predicted"/>
<organism evidence="1 2">
    <name type="scientific">Escherichia fergusonii (strain ATCC 35469 / DSM 13698 / CCUG 18766 / IAM 14443 / JCM 21226 / LMG 7866 / NBRC 102419 / NCTC 12128 / CDC 0568-73)</name>
    <dbReference type="NCBI Taxonomy" id="585054"/>
    <lineage>
        <taxon>Bacteria</taxon>
        <taxon>Pseudomonadati</taxon>
        <taxon>Pseudomonadota</taxon>
        <taxon>Gammaproteobacteria</taxon>
        <taxon>Enterobacterales</taxon>
        <taxon>Enterobacteriaceae</taxon>
        <taxon>Escherichia</taxon>
    </lineage>
</organism>
<keyword evidence="2" id="KW-1185">Reference proteome</keyword>
<dbReference type="AlphaFoldDB" id="B7LQI0"/>
<reference evidence="2" key="1">
    <citation type="journal article" date="2009" name="PLoS Genet.">
        <title>Organised genome dynamics in the Escherichia coli species results in highly diverse adaptive paths.</title>
        <authorList>
            <person name="Touchon M."/>
            <person name="Hoede C."/>
            <person name="Tenaillon O."/>
            <person name="Barbe V."/>
            <person name="Baeriswyl S."/>
            <person name="Bidet P."/>
            <person name="Bingen E."/>
            <person name="Bonacorsi S."/>
            <person name="Bouchier C."/>
            <person name="Bouvet O."/>
            <person name="Calteau A."/>
            <person name="Chiapello H."/>
            <person name="Clermont O."/>
            <person name="Cruveiller S."/>
            <person name="Danchin A."/>
            <person name="Diard M."/>
            <person name="Dossat C."/>
            <person name="Karoui M.E."/>
            <person name="Frapy E."/>
            <person name="Garry L."/>
            <person name="Ghigo J.M."/>
            <person name="Gilles A.M."/>
            <person name="Johnson J."/>
            <person name="Le Bouguenec C."/>
            <person name="Lescat M."/>
            <person name="Mangenot S."/>
            <person name="Martinez-Jehanne V."/>
            <person name="Matic I."/>
            <person name="Nassif X."/>
            <person name="Oztas S."/>
            <person name="Petit M.A."/>
            <person name="Pichon C."/>
            <person name="Rouy Z."/>
            <person name="Ruf C.S."/>
            <person name="Schneider D."/>
            <person name="Tourret J."/>
            <person name="Vacherie B."/>
            <person name="Vallenet D."/>
            <person name="Medigue C."/>
            <person name="Rocha E.P.C."/>
            <person name="Denamur E."/>
        </authorList>
    </citation>
    <scope>NUCLEOTIDE SEQUENCE [LARGE SCALE GENOMIC DNA]</scope>
    <source>
        <strain evidence="2">ATCC 35469 / DSM 13698 / BCRC 15582 / CCUG 18766 / IAM 14443 / JCM 21226 / LMG 7866 / NBRC 102419 / NCTC 12128 / CDC 0568-73</strain>
    </source>
</reference>
<name>B7LQI0_ESCF3</name>
<evidence type="ECO:0000313" key="2">
    <source>
        <dbReference type="Proteomes" id="UP000000745"/>
    </source>
</evidence>
<gene>
    <name evidence="1" type="ordered locus">EFER_3047</name>
</gene>
<sequence length="145" mass="16907">MMRQYERCLSIVLAEDVSFTEMMTKTGNAFNIEMSYKDDKGRFIARAQFQNYHIELIDKIDMINELLCDVHYTLDISVEPEKYPEQEFTQQIIDILHKNTIRWSCMKWITLDHSKRYTIKNSSCDCDACDLKCAEANSHSMSGAG</sequence>
<evidence type="ECO:0000313" key="1">
    <source>
        <dbReference type="EMBL" id="CAQ90540.1"/>
    </source>
</evidence>
<dbReference type="KEGG" id="efe:EFER_3047"/>
<dbReference type="EMBL" id="CU928158">
    <property type="protein sequence ID" value="CAQ90540.1"/>
    <property type="molecule type" value="Genomic_DNA"/>
</dbReference>
<dbReference type="Proteomes" id="UP000000745">
    <property type="component" value="Chromosome"/>
</dbReference>
<dbReference type="HOGENOM" id="CLU_159363_0_0_6"/>